<dbReference type="EMBL" id="KN846953">
    <property type="protein sequence ID" value="KIV78962.1"/>
    <property type="molecule type" value="Genomic_DNA"/>
</dbReference>
<dbReference type="OrthoDB" id="4158913at2759"/>
<dbReference type="InterPro" id="IPR027417">
    <property type="entry name" value="P-loop_NTPase"/>
</dbReference>
<proteinExistence type="predicted"/>
<protein>
    <submittedName>
        <fullName evidence="2">Uncharacterized protein</fullName>
    </submittedName>
</protein>
<evidence type="ECO:0000313" key="3">
    <source>
        <dbReference type="Proteomes" id="UP000053599"/>
    </source>
</evidence>
<feature type="compositionally biased region" description="Basic and acidic residues" evidence="1">
    <location>
        <begin position="213"/>
        <end position="235"/>
    </location>
</feature>
<reference evidence="2 3" key="1">
    <citation type="submission" date="2015-01" db="EMBL/GenBank/DDBJ databases">
        <title>The Genome Sequence of Exophiala sideris CBS121828.</title>
        <authorList>
            <consortium name="The Broad Institute Genomics Platform"/>
            <person name="Cuomo C."/>
            <person name="de Hoog S."/>
            <person name="Gorbushina A."/>
            <person name="Stielow B."/>
            <person name="Teixiera M."/>
            <person name="Abouelleil A."/>
            <person name="Chapman S.B."/>
            <person name="Priest M."/>
            <person name="Young S.K."/>
            <person name="Wortman J."/>
            <person name="Nusbaum C."/>
            <person name="Birren B."/>
        </authorList>
    </citation>
    <scope>NUCLEOTIDE SEQUENCE [LARGE SCALE GENOMIC DNA]</scope>
    <source>
        <strain evidence="2 3">CBS 121828</strain>
    </source>
</reference>
<gene>
    <name evidence="2" type="ORF">PV11_06560</name>
</gene>
<sequence>MKLHGIIYMLDICNIRVRGVDRRNIAMFQQLCGVRFYPNVVLCTTHWDLLPNQSDGEDREKDLWTNPSFWGAFAAGGSTLKRVDHRVDVRADGDNQKDVNIVLEIARRHHPLRLRAQEEMKSGRRPSETTAAREEIVWNLYLTQQREQLDARLRQAQASMKEQLTRNEESLRRELEDVEATISREHEEAGLQLARRVEEIEFRRKELARRINHEEKAAGETRDRFPPTPRESEHQNHKKKMSGLDEQCELLRSQMEQTTISVEENEQEVEAIQAERQRNCECWRVRNMYLTTDIITAATTITITVSNAARNAQNPGIPQ</sequence>
<dbReference type="HOGENOM" id="CLU_871648_0_0_1"/>
<dbReference type="Gene3D" id="3.40.50.300">
    <property type="entry name" value="P-loop containing nucleotide triphosphate hydrolases"/>
    <property type="match status" value="1"/>
</dbReference>
<dbReference type="STRING" id="1016849.A0A0D1Y7W9"/>
<dbReference type="Proteomes" id="UP000053599">
    <property type="component" value="Unassembled WGS sequence"/>
</dbReference>
<name>A0A0D1Y7W9_9EURO</name>
<evidence type="ECO:0000313" key="2">
    <source>
        <dbReference type="EMBL" id="KIV78962.1"/>
    </source>
</evidence>
<feature type="region of interest" description="Disordered" evidence="1">
    <location>
        <begin position="213"/>
        <end position="242"/>
    </location>
</feature>
<organism evidence="2 3">
    <name type="scientific">Exophiala sideris</name>
    <dbReference type="NCBI Taxonomy" id="1016849"/>
    <lineage>
        <taxon>Eukaryota</taxon>
        <taxon>Fungi</taxon>
        <taxon>Dikarya</taxon>
        <taxon>Ascomycota</taxon>
        <taxon>Pezizomycotina</taxon>
        <taxon>Eurotiomycetes</taxon>
        <taxon>Chaetothyriomycetidae</taxon>
        <taxon>Chaetothyriales</taxon>
        <taxon>Herpotrichiellaceae</taxon>
        <taxon>Exophiala</taxon>
    </lineage>
</organism>
<accession>A0A0D1Y7W9</accession>
<dbReference type="AlphaFoldDB" id="A0A0D1Y7W9"/>
<evidence type="ECO:0000256" key="1">
    <source>
        <dbReference type="SAM" id="MobiDB-lite"/>
    </source>
</evidence>